<sequence>MHYSVLFCLITATRFAETLENGLARTPPMGWMSWTKFYCQTDCVLHPFTCISEKLYMDMADRMVEDGYLQAGYQYVHVDDCWMERKRDQQDRLVPDRQRFPNGMATLADYMHQRGLKFGIYEDYGTTTCAGFPGSYKHTKIDADTFAEWQVDYLKLDGCNIDVDLMPAGYAEMGRMLNLTGRPIVYSCSWPAYLINQPEKVISVNYQLIGQHCNLWRNFDDIKRSWASVRTIIDYYDHHQDKHIPAQGPGRWHDPDMIIVGNTELTVDQAKVQMSIWSVWSSPLIMSNDLRLIAPVFRDILLNRRVIAVDQDPLGIMGRLVANTTDTGIYVKPVIPAAPSAHRYSYAVAIFNRNLNQRMNVRFLLSKIGLTNSGGYLVQDLWSGELKGLLKPNDFYSVDVNPTAYHARFLHKKTQMTFSWKRMILCSIYHRQLFCGNTICAEKVQSFKMTR</sequence>
<name>A0A1P6C4X6_BRUMA</name>
<keyword evidence="4 8" id="KW-0732">Signal</keyword>
<evidence type="ECO:0000259" key="9">
    <source>
        <dbReference type="Pfam" id="PF17801"/>
    </source>
</evidence>
<proteinExistence type="inferred from homology"/>
<dbReference type="PRINTS" id="PR00740">
    <property type="entry name" value="GLHYDRLASE27"/>
</dbReference>
<dbReference type="InterPro" id="IPR013780">
    <property type="entry name" value="Glyco_hydro_b"/>
</dbReference>
<reference evidence="10" key="2">
    <citation type="submission" date="2012-12" db="EMBL/GenBank/DDBJ databases">
        <authorList>
            <consortium name="WormBase Consortium"/>
            <person name="Ghedin E."/>
            <person name="Paulini M."/>
        </authorList>
    </citation>
    <scope>NUCLEOTIDE SEQUENCE</scope>
    <source>
        <strain evidence="10">FR3</strain>
    </source>
</reference>
<evidence type="ECO:0000256" key="5">
    <source>
        <dbReference type="ARBA" id="ARBA00022801"/>
    </source>
</evidence>
<keyword evidence="7" id="KW-1015">Disulfide bond</keyword>
<dbReference type="PROSITE" id="PS00512">
    <property type="entry name" value="ALPHA_GALACTOSIDASE"/>
    <property type="match status" value="1"/>
</dbReference>
<keyword evidence="6 7" id="KW-0326">Glycosidase</keyword>
<evidence type="ECO:0000256" key="1">
    <source>
        <dbReference type="ARBA" id="ARBA00001255"/>
    </source>
</evidence>
<dbReference type="GO" id="GO:0009311">
    <property type="term" value="P:oligosaccharide metabolic process"/>
    <property type="evidence" value="ECO:0007669"/>
    <property type="project" value="TreeGrafter"/>
</dbReference>
<dbReference type="FunFam" id="3.20.20.70:FF:000197">
    <property type="entry name" value="Alpha-galactosidase"/>
    <property type="match status" value="1"/>
</dbReference>
<dbReference type="Gene3D" id="3.20.20.70">
    <property type="entry name" value="Aldolase class I"/>
    <property type="match status" value="1"/>
</dbReference>
<dbReference type="EMBL" id="LN856957">
    <property type="protein sequence ID" value="CDP96116.1"/>
    <property type="molecule type" value="Genomic_DNA"/>
</dbReference>
<feature type="signal peptide" evidence="8">
    <location>
        <begin position="1"/>
        <end position="18"/>
    </location>
</feature>
<evidence type="ECO:0000256" key="3">
    <source>
        <dbReference type="ARBA" id="ARBA00012755"/>
    </source>
</evidence>
<feature type="domain" description="Alpha galactosidase C-terminal" evidence="9">
    <location>
        <begin position="345"/>
        <end position="402"/>
    </location>
</feature>
<gene>
    <name evidence="10" type="primary">Bma-gana-1</name>
    <name evidence="10" type="ORF">BM_Bm5269</name>
</gene>
<comment type="subunit">
    <text evidence="7">Homodimer.</text>
</comment>
<dbReference type="EC" id="3.2.1.-" evidence="7"/>
<protein>
    <recommendedName>
        <fullName evidence="3 7">Alpha-galactosidase</fullName>
        <ecNumber evidence="7">3.2.1.-</ecNumber>
    </recommendedName>
</protein>
<dbReference type="GO" id="GO:0016139">
    <property type="term" value="P:glycoside catabolic process"/>
    <property type="evidence" value="ECO:0007669"/>
    <property type="project" value="EnsemblMetazoa"/>
</dbReference>
<dbReference type="PANTHER" id="PTHR11452:SF83">
    <property type="entry name" value="ALPHA-GALACTOSIDASE"/>
    <property type="match status" value="1"/>
</dbReference>
<keyword evidence="5 7" id="KW-0378">Hydrolase</keyword>
<dbReference type="InterPro" id="IPR000111">
    <property type="entry name" value="Glyco_hydro_27/36_CS"/>
</dbReference>
<reference evidence="10" key="1">
    <citation type="journal article" date="2007" name="Science">
        <title>Draft genome of the filarial nematode parasite Brugia malayi.</title>
        <authorList>
            <person name="Ghedin E."/>
            <person name="Wang S."/>
            <person name="Spiro D."/>
            <person name="Caler E."/>
            <person name="Zhao Q."/>
            <person name="Crabtree J."/>
            <person name="Allen J.E."/>
            <person name="Delcher A.L."/>
            <person name="Guiliano D.B."/>
            <person name="Miranda-Saavedra D."/>
            <person name="Angiuoli S.V."/>
            <person name="Creasy T."/>
            <person name="Amedeo P."/>
            <person name="Haas B."/>
            <person name="El-Sayed N.M."/>
            <person name="Wortman J.R."/>
            <person name="Feldblyum T."/>
            <person name="Tallon L."/>
            <person name="Schatz M."/>
            <person name="Shumway M."/>
            <person name="Koo H."/>
            <person name="Salzberg S.L."/>
            <person name="Schobel S."/>
            <person name="Pertea M."/>
            <person name="Pop M."/>
            <person name="White O."/>
            <person name="Barton G.J."/>
            <person name="Carlow C.K."/>
            <person name="Crawford M.J."/>
            <person name="Daub J."/>
            <person name="Dimmic M.W."/>
            <person name="Estes C.F."/>
            <person name="Foster J.M."/>
            <person name="Ganatra M."/>
            <person name="Gregory W.F."/>
            <person name="Johnson N.M."/>
            <person name="Jin J."/>
            <person name="Komuniecki R."/>
            <person name="Korf I."/>
            <person name="Kumar S."/>
            <person name="Laney S."/>
            <person name="Li B.W."/>
            <person name="Li W."/>
            <person name="Lindblom T.H."/>
            <person name="Lustigman S."/>
            <person name="Ma D."/>
            <person name="Maina C.V."/>
            <person name="Martin D.M."/>
            <person name="McCarter J.P."/>
            <person name="McReynolds L."/>
            <person name="Mitreva M."/>
            <person name="Nutman T.B."/>
            <person name="Parkinson J."/>
            <person name="Peregrin-Alvarez J.M."/>
            <person name="Poole C."/>
            <person name="Ren Q."/>
            <person name="Saunders L."/>
            <person name="Sluder A.E."/>
            <person name="Smith K."/>
            <person name="Stanke M."/>
            <person name="Unnasch T.R."/>
            <person name="Ware J."/>
            <person name="Wei A.D."/>
            <person name="Weil G."/>
            <person name="Williams D.J."/>
            <person name="Zhang Y."/>
            <person name="Williams S.A."/>
            <person name="Fraser-Liggett C."/>
            <person name="Slatko B."/>
            <person name="Blaxter M.L."/>
            <person name="Scott A.L."/>
        </authorList>
    </citation>
    <scope>NUCLEOTIDE SEQUENCE</scope>
    <source>
        <strain evidence="10">FR3</strain>
    </source>
</reference>
<dbReference type="InterPro" id="IPR002241">
    <property type="entry name" value="Glyco_hydro_27"/>
</dbReference>
<dbReference type="SUPFAM" id="SSF51011">
    <property type="entry name" value="Glycosyl hydrolase domain"/>
    <property type="match status" value="1"/>
</dbReference>
<feature type="chain" id="PRO_5010812683" description="Alpha-galactosidase" evidence="8">
    <location>
        <begin position="19"/>
        <end position="451"/>
    </location>
</feature>
<evidence type="ECO:0000256" key="4">
    <source>
        <dbReference type="ARBA" id="ARBA00022729"/>
    </source>
</evidence>
<evidence type="ECO:0000256" key="7">
    <source>
        <dbReference type="RuleBase" id="RU361168"/>
    </source>
</evidence>
<evidence type="ECO:0000256" key="2">
    <source>
        <dbReference type="ARBA" id="ARBA00009743"/>
    </source>
</evidence>
<dbReference type="AlphaFoldDB" id="A0A1P6C4X6"/>
<accession>A0A1P6C4X6</accession>
<dbReference type="GO" id="GO:0005737">
    <property type="term" value="C:cytoplasm"/>
    <property type="evidence" value="ECO:0007669"/>
    <property type="project" value="EnsemblMetazoa"/>
</dbReference>
<dbReference type="GO" id="GO:0004557">
    <property type="term" value="F:alpha-galactosidase activity"/>
    <property type="evidence" value="ECO:0007669"/>
    <property type="project" value="UniProtKB-EC"/>
</dbReference>
<dbReference type="CDD" id="cd14792">
    <property type="entry name" value="GH27"/>
    <property type="match status" value="1"/>
</dbReference>
<organism evidence="10">
    <name type="scientific">Brugia malayi</name>
    <name type="common">Filarial nematode worm</name>
    <dbReference type="NCBI Taxonomy" id="6279"/>
    <lineage>
        <taxon>Eukaryota</taxon>
        <taxon>Metazoa</taxon>
        <taxon>Ecdysozoa</taxon>
        <taxon>Nematoda</taxon>
        <taxon>Chromadorea</taxon>
        <taxon>Rhabditida</taxon>
        <taxon>Spirurina</taxon>
        <taxon>Spiruromorpha</taxon>
        <taxon>Filarioidea</taxon>
        <taxon>Onchocercidae</taxon>
        <taxon>Brugia</taxon>
    </lineage>
</organism>
<dbReference type="Pfam" id="PF16499">
    <property type="entry name" value="Melibiase_2"/>
    <property type="match status" value="1"/>
</dbReference>
<dbReference type="InterPro" id="IPR017853">
    <property type="entry name" value="GH"/>
</dbReference>
<evidence type="ECO:0000256" key="8">
    <source>
        <dbReference type="SAM" id="SignalP"/>
    </source>
</evidence>
<comment type="similarity">
    <text evidence="2 7">Belongs to the glycosyl hydrolase 27 family.</text>
</comment>
<dbReference type="PANTHER" id="PTHR11452">
    <property type="entry name" value="ALPHA-GALACTOSIDASE/ALPHA-N-ACETYLGALACTOSAMINIDASE"/>
    <property type="match status" value="1"/>
</dbReference>
<dbReference type="OMA" id="WHDPDMI"/>
<dbReference type="Pfam" id="PF17801">
    <property type="entry name" value="Melibiase_C"/>
    <property type="match status" value="1"/>
</dbReference>
<evidence type="ECO:0000313" key="10">
    <source>
        <dbReference type="EMBL" id="CDP96116.1"/>
    </source>
</evidence>
<dbReference type="Gene3D" id="2.60.40.1180">
    <property type="entry name" value="Golgi alpha-mannosidase II"/>
    <property type="match status" value="1"/>
</dbReference>
<dbReference type="InterPro" id="IPR041233">
    <property type="entry name" value="Melibiase_C"/>
</dbReference>
<dbReference type="SUPFAM" id="SSF51445">
    <property type="entry name" value="(Trans)glycosidases"/>
    <property type="match status" value="1"/>
</dbReference>
<comment type="catalytic activity">
    <reaction evidence="1">
        <text>Hydrolysis of terminal, non-reducing alpha-D-galactose residues in alpha-D-galactosides, including galactose oligosaccharides, galactomannans and galactolipids.</text>
        <dbReference type="EC" id="3.2.1.22"/>
    </reaction>
</comment>
<evidence type="ECO:0000256" key="6">
    <source>
        <dbReference type="ARBA" id="ARBA00023295"/>
    </source>
</evidence>
<dbReference type="InterPro" id="IPR013785">
    <property type="entry name" value="Aldolase_TIM"/>
</dbReference>